<dbReference type="InterPro" id="IPR051763">
    <property type="entry name" value="Copper_Homeo_Regul"/>
</dbReference>
<dbReference type="Pfam" id="PF00649">
    <property type="entry name" value="Copper-fist"/>
    <property type="match status" value="1"/>
</dbReference>
<evidence type="ECO:0000313" key="10">
    <source>
        <dbReference type="EMBL" id="KAK8854688.1"/>
    </source>
</evidence>
<feature type="compositionally biased region" description="Low complexity" evidence="8">
    <location>
        <begin position="260"/>
        <end position="271"/>
    </location>
</feature>
<dbReference type="InterPro" id="IPR036395">
    <property type="entry name" value="Cu_fist_DNA-bd_dom_sf"/>
</dbReference>
<comment type="subcellular location">
    <subcellularLocation>
        <location evidence="1">Nucleus</location>
    </subcellularLocation>
</comment>
<dbReference type="GO" id="GO:0005507">
    <property type="term" value="F:copper ion binding"/>
    <property type="evidence" value="ECO:0007669"/>
    <property type="project" value="InterPro"/>
</dbReference>
<feature type="domain" description="Copper-fist" evidence="9">
    <location>
        <begin position="1"/>
        <end position="40"/>
    </location>
</feature>
<evidence type="ECO:0000313" key="11">
    <source>
        <dbReference type="Proteomes" id="UP001388673"/>
    </source>
</evidence>
<feature type="compositionally biased region" description="Polar residues" evidence="8">
    <location>
        <begin position="553"/>
        <end position="567"/>
    </location>
</feature>
<evidence type="ECO:0000256" key="7">
    <source>
        <dbReference type="ARBA" id="ARBA00023242"/>
    </source>
</evidence>
<dbReference type="GO" id="GO:0006879">
    <property type="term" value="P:intracellular iron ion homeostasis"/>
    <property type="evidence" value="ECO:0007669"/>
    <property type="project" value="TreeGrafter"/>
</dbReference>
<evidence type="ECO:0000256" key="1">
    <source>
        <dbReference type="ARBA" id="ARBA00004123"/>
    </source>
</evidence>
<protein>
    <recommendedName>
        <fullName evidence="9">Copper-fist domain-containing protein</fullName>
    </recommendedName>
</protein>
<evidence type="ECO:0000256" key="3">
    <source>
        <dbReference type="ARBA" id="ARBA00022833"/>
    </source>
</evidence>
<keyword evidence="11" id="KW-1185">Reference proteome</keyword>
<dbReference type="PANTHER" id="PTHR28088">
    <property type="entry name" value="TRANSCRIPTIONAL ACTIVATOR HAA1-RELATED"/>
    <property type="match status" value="1"/>
</dbReference>
<evidence type="ECO:0000256" key="8">
    <source>
        <dbReference type="SAM" id="MobiDB-lite"/>
    </source>
</evidence>
<dbReference type="RefSeq" id="XP_066802926.1">
    <property type="nucleotide sequence ID" value="XM_066946534.1"/>
</dbReference>
<keyword evidence="5" id="KW-0805">Transcription regulation</keyword>
<gene>
    <name evidence="10" type="ORF">IAR55_003427</name>
</gene>
<feature type="compositionally biased region" description="Low complexity" evidence="8">
    <location>
        <begin position="520"/>
        <end position="538"/>
    </location>
</feature>
<comment type="caution">
    <text evidence="10">The sequence shown here is derived from an EMBL/GenBank/DDBJ whole genome shotgun (WGS) entry which is preliminary data.</text>
</comment>
<feature type="compositionally biased region" description="Polar residues" evidence="8">
    <location>
        <begin position="783"/>
        <end position="801"/>
    </location>
</feature>
<dbReference type="FunFam" id="3.90.430.10:FF:000001">
    <property type="entry name" value="Copper fist DNA-binding protein"/>
    <property type="match status" value="1"/>
</dbReference>
<evidence type="ECO:0000256" key="5">
    <source>
        <dbReference type="ARBA" id="ARBA00023015"/>
    </source>
</evidence>
<feature type="region of interest" description="Disordered" evidence="8">
    <location>
        <begin position="243"/>
        <end position="299"/>
    </location>
</feature>
<feature type="region of interest" description="Disordered" evidence="8">
    <location>
        <begin position="1041"/>
        <end position="1061"/>
    </location>
</feature>
<feature type="compositionally biased region" description="Basic residues" evidence="8">
    <location>
        <begin position="246"/>
        <end position="258"/>
    </location>
</feature>
<dbReference type="PRINTS" id="PR00617">
    <property type="entry name" value="COPPERFIST"/>
</dbReference>
<dbReference type="AlphaFoldDB" id="A0AAW0Z1C5"/>
<feature type="compositionally biased region" description="Polar residues" evidence="8">
    <location>
        <begin position="836"/>
        <end position="849"/>
    </location>
</feature>
<evidence type="ECO:0000256" key="6">
    <source>
        <dbReference type="ARBA" id="ARBA00023163"/>
    </source>
</evidence>
<feature type="compositionally biased region" description="Polar residues" evidence="8">
    <location>
        <begin position="586"/>
        <end position="598"/>
    </location>
</feature>
<dbReference type="GO" id="GO:0000981">
    <property type="term" value="F:DNA-binding transcription factor activity, RNA polymerase II-specific"/>
    <property type="evidence" value="ECO:0007669"/>
    <property type="project" value="TreeGrafter"/>
</dbReference>
<dbReference type="GO" id="GO:0045944">
    <property type="term" value="P:positive regulation of transcription by RNA polymerase II"/>
    <property type="evidence" value="ECO:0007669"/>
    <property type="project" value="TreeGrafter"/>
</dbReference>
<dbReference type="GO" id="GO:0000978">
    <property type="term" value="F:RNA polymerase II cis-regulatory region sequence-specific DNA binding"/>
    <property type="evidence" value="ECO:0007669"/>
    <property type="project" value="TreeGrafter"/>
</dbReference>
<dbReference type="KEGG" id="kne:92180685"/>
<dbReference type="SUPFAM" id="SSF57879">
    <property type="entry name" value="Zinc domain conserved in yeast copper-regulated transcription factors"/>
    <property type="match status" value="1"/>
</dbReference>
<keyword evidence="2" id="KW-0479">Metal-binding</keyword>
<feature type="region of interest" description="Disordered" evidence="8">
    <location>
        <begin position="830"/>
        <end position="864"/>
    </location>
</feature>
<reference evidence="10 11" key="1">
    <citation type="journal article" date="2024" name="bioRxiv">
        <title>Comparative genomics of Cryptococcus and Kwoniella reveals pathogenesis evolution and contrasting karyotype dynamics via intercentromeric recombination or chromosome fusion.</title>
        <authorList>
            <person name="Coelho M.A."/>
            <person name="David-Palma M."/>
            <person name="Shea T."/>
            <person name="Bowers K."/>
            <person name="McGinley-Smith S."/>
            <person name="Mohammad A.W."/>
            <person name="Gnirke A."/>
            <person name="Yurkov A.M."/>
            <person name="Nowrousian M."/>
            <person name="Sun S."/>
            <person name="Cuomo C.A."/>
            <person name="Heitman J."/>
        </authorList>
    </citation>
    <scope>NUCLEOTIDE SEQUENCE [LARGE SCALE GENOMIC DNA]</scope>
    <source>
        <strain evidence="10 11">CBS 13917</strain>
    </source>
</reference>
<evidence type="ECO:0000256" key="2">
    <source>
        <dbReference type="ARBA" id="ARBA00022723"/>
    </source>
</evidence>
<keyword evidence="3" id="KW-0862">Zinc</keyword>
<accession>A0AAW0Z1C5</accession>
<dbReference type="Proteomes" id="UP001388673">
    <property type="component" value="Unassembled WGS sequence"/>
</dbReference>
<organism evidence="10 11">
    <name type="scientific">Kwoniella newhampshirensis</name>
    <dbReference type="NCBI Taxonomy" id="1651941"/>
    <lineage>
        <taxon>Eukaryota</taxon>
        <taxon>Fungi</taxon>
        <taxon>Dikarya</taxon>
        <taxon>Basidiomycota</taxon>
        <taxon>Agaricomycotina</taxon>
        <taxon>Tremellomycetes</taxon>
        <taxon>Tremellales</taxon>
        <taxon>Cryptococcaceae</taxon>
        <taxon>Kwoniella</taxon>
    </lineage>
</organism>
<dbReference type="InterPro" id="IPR001083">
    <property type="entry name" value="Cu_fist_DNA-bd_dom"/>
</dbReference>
<feature type="region of interest" description="Disordered" evidence="8">
    <location>
        <begin position="783"/>
        <end position="810"/>
    </location>
</feature>
<feature type="region of interest" description="Disordered" evidence="8">
    <location>
        <begin position="520"/>
        <end position="666"/>
    </location>
</feature>
<dbReference type="PROSITE" id="PS50073">
    <property type="entry name" value="COPPER_FIST_2"/>
    <property type="match status" value="1"/>
</dbReference>
<feature type="compositionally biased region" description="Polar residues" evidence="8">
    <location>
        <begin position="281"/>
        <end position="291"/>
    </location>
</feature>
<evidence type="ECO:0000256" key="4">
    <source>
        <dbReference type="ARBA" id="ARBA00023008"/>
    </source>
</evidence>
<dbReference type="GO" id="GO:0005634">
    <property type="term" value="C:nucleus"/>
    <property type="evidence" value="ECO:0007669"/>
    <property type="project" value="UniProtKB-SubCell"/>
</dbReference>
<keyword evidence="4" id="KW-0186">Copper</keyword>
<dbReference type="EMBL" id="JBCAWK010000006">
    <property type="protein sequence ID" value="KAK8854688.1"/>
    <property type="molecule type" value="Genomic_DNA"/>
</dbReference>
<evidence type="ECO:0000259" key="9">
    <source>
        <dbReference type="PROSITE" id="PS50073"/>
    </source>
</evidence>
<dbReference type="GeneID" id="92180685"/>
<proteinExistence type="predicted"/>
<name>A0AAW0Z1C5_9TREE</name>
<dbReference type="Gene3D" id="3.90.430.10">
    <property type="entry name" value="Copper fist DNA-binding domain"/>
    <property type="match status" value="1"/>
</dbReference>
<dbReference type="SMART" id="SM00412">
    <property type="entry name" value="Cu_FIST"/>
    <property type="match status" value="1"/>
</dbReference>
<sequence length="1061" mass="112435">MVFINDKKFACEKCIKGHRVSGCTHTDRPLFEVKKKGRPATQCQHCKDKRKLSGGSVHTKCACSDPVALSVTGFPTDTAVSERSVTPSLTEDTEVEVETRKGQPGSRATFPRGLKDVHELSAAADSLAGQERDDGVVKVAERKVEALLNPCRCQTGGPCKCCHPKKSDGERDPYSASTSDAGQVVSAMGMFADKHRSEPTASPETAATGDCCSSKSGTSDIFPTPRPVNLHVQTAHTYLSPDNMHHPAHTSPHVHKTKLYSPYTTSGPSSSRHVRREPSVGTKSSGWTTPRSLRPVPPKIRPITDIGRLFSAAVGQDGNLASEIPRSALGLPKLPGIQTFDTAAENGGVKVESMQIEDVDMPLAFPTDEDVIIGACVCGEDCPCPGCVTHDNGVPSPDHTHDGSCGEACKGHQDCSNSIPIPSGITSIAQLISLASSNIPPPPEPTRMTTLDPFDTRILPPAAQLNGDADAKTEDDFREAAYVATASCCSGKPATADEIAAPAGPATQKMTISTQLDVTGISSDVTPSSSSTTSSRQPSPLPKGRSTPIVATANPSLRRTTSTSSKHSAAEHPYLPGPNGRRATVTGPSSAVSVKSTSKPIAPKPILPKPVTKSNDHMSTSELSGPPRHQSPVERAASMSTGSGVPKIASSDSESHVSSSVEKQPSHADINLRAILQHTTDTPSDLQQILGPTQPEVFAHLLHEDRAIPSISLSGTESRQDLSDDNPELTAFVQRWPFSNPQTIIDPSHNWSFPGVQAPMPTESTDFTDPSFDLDQYISQALSERSHVSDQQCQPQLSSEANEGAPPPIDYASSLSNVFITSDHEAQTGMSLFGMTPSNQSSVPTTSLESAAERRDPPLDLGGPGIHQADDIFWWLGQTAGGPTLGSASDAQKYAAIESRSSASGPAAHTTMPAPDIIDLSQPLDAAAMAKILKALERQQAKAVEQQTQMVPLPIHDRDRNPPIYQPVPTETQSLFVHEQQLEPSPSLRTDIMGSAKDLDDMFNQFVTLDGVGQSGGNGIESAFDPTQNIAGIEGWLASMGTGTNGAESGGQWDPTRSWNG</sequence>
<feature type="compositionally biased region" description="Low complexity" evidence="8">
    <location>
        <begin position="650"/>
        <end position="662"/>
    </location>
</feature>
<feature type="region of interest" description="Disordered" evidence="8">
    <location>
        <begin position="435"/>
        <end position="471"/>
    </location>
</feature>
<dbReference type="GO" id="GO:0006878">
    <property type="term" value="P:intracellular copper ion homeostasis"/>
    <property type="evidence" value="ECO:0007669"/>
    <property type="project" value="TreeGrafter"/>
</dbReference>
<dbReference type="PANTHER" id="PTHR28088:SF5">
    <property type="entry name" value="TRANSCRIPTIONAL ACTIVATOR HAA1-RELATED"/>
    <property type="match status" value="1"/>
</dbReference>
<dbReference type="SMART" id="SM01090">
    <property type="entry name" value="Copper-fist"/>
    <property type="match status" value="1"/>
</dbReference>
<keyword evidence="6" id="KW-0804">Transcription</keyword>
<keyword evidence="7" id="KW-0539">Nucleus</keyword>